<name>A0A8T8SQC0_9BASI</name>
<dbReference type="AlphaFoldDB" id="A0A8T8SQC0"/>
<gene>
    <name evidence="1" type="ORF">A4X13_0g5942</name>
</gene>
<evidence type="ECO:0000313" key="2">
    <source>
        <dbReference type="Proteomes" id="UP000077521"/>
    </source>
</evidence>
<reference evidence="1" key="1">
    <citation type="submission" date="2016-04" db="EMBL/GenBank/DDBJ databases">
        <authorList>
            <person name="Nguyen H.D."/>
            <person name="Samba Siva P."/>
            <person name="Cullis J."/>
            <person name="Levesque C.A."/>
            <person name="Hambleton S."/>
        </authorList>
    </citation>
    <scope>NUCLEOTIDE SEQUENCE</scope>
    <source>
        <strain evidence="1">DAOMC 236416</strain>
    </source>
</reference>
<protein>
    <recommendedName>
        <fullName evidence="3">Immunity protein 52 domain-containing protein</fullName>
    </recommendedName>
</protein>
<dbReference type="EMBL" id="LWDF02000510">
    <property type="protein sequence ID" value="KAE8245396.1"/>
    <property type="molecule type" value="Genomic_DNA"/>
</dbReference>
<proteinExistence type="predicted"/>
<keyword evidence="2" id="KW-1185">Reference proteome</keyword>
<reference evidence="1" key="2">
    <citation type="journal article" date="2019" name="IMA Fungus">
        <title>Genome sequencing and comparison of five Tilletia species to identify candidate genes for the detection of regulated species infecting wheat.</title>
        <authorList>
            <person name="Nguyen H.D.T."/>
            <person name="Sultana T."/>
            <person name="Kesanakurti P."/>
            <person name="Hambleton S."/>
        </authorList>
    </citation>
    <scope>NUCLEOTIDE SEQUENCE</scope>
    <source>
        <strain evidence="1">DAOMC 236416</strain>
    </source>
</reference>
<evidence type="ECO:0000313" key="1">
    <source>
        <dbReference type="EMBL" id="KAE8245396.1"/>
    </source>
</evidence>
<accession>A0A8T8SQC0</accession>
<dbReference type="Proteomes" id="UP000077521">
    <property type="component" value="Unassembled WGS sequence"/>
</dbReference>
<sequence length="130" mass="14529">MNSVSAMRFEDAGALLASSPNARSVFVEIIKLAVNTWPEIDWVSIAPAAYYQSGKVFKDRQTIGWIGYCPQELTKEMLPEAEDLISIPERGTIVVTCPGVMDEKDKEHYERVGDIDTKLVEPGYLPMFNS</sequence>
<evidence type="ECO:0008006" key="3">
    <source>
        <dbReference type="Google" id="ProtNLM"/>
    </source>
</evidence>
<comment type="caution">
    <text evidence="1">The sequence shown here is derived from an EMBL/GenBank/DDBJ whole genome shotgun (WGS) entry which is preliminary data.</text>
</comment>
<organism evidence="1 2">
    <name type="scientific">Tilletia indica</name>
    <dbReference type="NCBI Taxonomy" id="43049"/>
    <lineage>
        <taxon>Eukaryota</taxon>
        <taxon>Fungi</taxon>
        <taxon>Dikarya</taxon>
        <taxon>Basidiomycota</taxon>
        <taxon>Ustilaginomycotina</taxon>
        <taxon>Exobasidiomycetes</taxon>
        <taxon>Tilletiales</taxon>
        <taxon>Tilletiaceae</taxon>
        <taxon>Tilletia</taxon>
    </lineage>
</organism>